<evidence type="ECO:0000313" key="3">
    <source>
        <dbReference type="EMBL" id="KDQ06228.1"/>
    </source>
</evidence>
<accession>A0A067LSK1</accession>
<dbReference type="STRING" id="930990.A0A067LSK1"/>
<dbReference type="Pfam" id="PF25794">
    <property type="entry name" value="SACS"/>
    <property type="match status" value="1"/>
</dbReference>
<dbReference type="Proteomes" id="UP000027195">
    <property type="component" value="Unassembled WGS sequence"/>
</dbReference>
<evidence type="ECO:0000313" key="4">
    <source>
        <dbReference type="Proteomes" id="UP000027195"/>
    </source>
</evidence>
<feature type="region of interest" description="Disordered" evidence="1">
    <location>
        <begin position="1439"/>
        <end position="1458"/>
    </location>
</feature>
<dbReference type="PRINTS" id="PR00775">
    <property type="entry name" value="HEATSHOCK90"/>
</dbReference>
<sequence>MHRTELWEGKANEPIKINQRALIDKVLARYSGEFIVFRELLQNADDGNAKHVKIHFKTKKYMARNESKEATGQLEGQPELDTREVSQWTIQDDGKGFEEVDRDRLKSIADGNPNEQKIGAFGVGFYSVFSITDEPVVTSVDPKDGKRHGMAFNWVQDQLFVCCGTLPSRASKSTSGNYMARTKIKMILRKLAPLPSHPTEITRFLGTSLAFANHLHDISVYLDGHCFAHVTKENGVQKELGHPGGGLQSVFPERMMTVTGIKSTDVYIKASVMRSLCKTGTREALVRSLETSQDPKEMVAFSIRFTVFAASIGVQVDGRMTEELERATKKKPPTHSTYQLLYMGKAEYDMDSNDQGTTSTHWNIFQGLRVGLDSAGAARIFIGHATTQTTGICGHAAARFIPTVERALIELVDETHHETVVSRWNKELLFVGGYLTWAVYEYLIDNIKTDWETPPEANSDVKIRHAKLRQEFVHILRFFTFHPSTPSPAVSSLAEDAFFSCASSSYFAVVSTIGIKDAREVRLYDSALAGFIRERPTLSMDVTEAMTTSLRARGFVPKFSFADVVQELESRPLTPSELMECLNWWKNLDAGTRDHSRRKQLLSAVKFYAFSLNAQGKQTHTADTVILLESIRTFVDPPNNFPLDLPLPPHTLPAIAGQSLNLSALGPDLGWSALTVVEWVENLTSKSTLGSASAESNLMTCELFATQILWFIAQVWNSPTVVEQHHKIANKLKEVPCIPTQSGMKRPEEAYLQTSIFPDLPVVYLPKGEAPPSMNGMLLALGVRQGVELQLVWDRMVNTRCWSNSQLVQYLVQNKHALTLAERQRLKEAPVFVQEEPNGERAQRSSFLKMAPISMQDPEHVTASQLYEPTETLRQLDLPILDWSTNSKWQTNSDEANLLFELGLNRRPGIHDLLERAACSYPALSKVAFRYFMNNFLSYAPLYEATRFSKISFVPSIRPDGSPCLAKPSEVFIDSDSSIVGFLVVNPSFRPELLAHSNELQLKGQPPIEAIIARLLSRPPNDHENAKQIFSYLDKRKDDFTPAEFTQLRGARIIPVRDHSDASEGTVCLKAVHECYAGKPRVEFHSRLFTFISGFDGAAKAFLRACGIKEEPTVPEIIQKIISNPQKFYESAGGTDEYLAELQNIAREWVQVEGFLQEEMKRSPMFLGRQAVGTLPHGISQDSRYILLHPEKIVIIDDEHAYGLFSDCLHGAPQETIIEELYFALGSPRLGTLIREKPEFQGKMLESSMAKRTHTLILERLPLFLRKYRSVHQQPLITIEELSQDCNFLVKTVAKLQLVKVLDSQDLEVERKSEASAAGFREKGGLIQLLLARNIPLDMYEVAHSMCKVIFYRHRASDSSLLAGILSADIDALKRRGYNVDALLSPQKILQRASRAANAGTRLPGAGYFARNSSEPRVPLPGVPAKKSPIQPLSFLRKFKRSHSQPSSSPSPLGLLNSASITHPQRMRLIDDSIDAALKCEGGRVPLSSTLLSQSPHLGTTQGSLGGAVYCGTDNRHEGFTPSGEVNGYQFHVERSLRNSAQLITEKKDPLHRFTTRVINPLREIYELPITHIQIIYTADTRLMAFNRNQNIFLNLYYYEISHDEKVMRGTPNTALISWYFTFAHEIAHNLVEEHNADHEYIFSHICGRFFPAFTNLITPPEGTQADIDAEGPIVAQI</sequence>
<keyword evidence="4" id="KW-1185">Reference proteome</keyword>
<dbReference type="Gene3D" id="3.30.565.10">
    <property type="entry name" value="Histidine kinase-like ATPase, C-terminal domain"/>
    <property type="match status" value="1"/>
</dbReference>
<gene>
    <name evidence="3" type="ORF">BOTBODRAFT_39729</name>
</gene>
<dbReference type="Pfam" id="PF12449">
    <property type="entry name" value="DUF3684"/>
    <property type="match status" value="2"/>
</dbReference>
<dbReference type="InParanoid" id="A0A067LSK1"/>
<dbReference type="HOGENOM" id="CLU_001744_1_0_1"/>
<protein>
    <recommendedName>
        <fullName evidence="2">Sacsin/Nov domain-containing protein</fullName>
    </recommendedName>
</protein>
<dbReference type="InterPro" id="IPR058210">
    <property type="entry name" value="SACS/Nov_dom"/>
</dbReference>
<name>A0A067LSK1_BOTB1</name>
<feature type="domain" description="Sacsin/Nov" evidence="2">
    <location>
        <begin position="22"/>
        <end position="139"/>
    </location>
</feature>
<dbReference type="InterPro" id="IPR036890">
    <property type="entry name" value="HATPase_C_sf"/>
</dbReference>
<reference evidence="4" key="1">
    <citation type="journal article" date="2014" name="Proc. Natl. Acad. Sci. U.S.A.">
        <title>Extensive sampling of basidiomycete genomes demonstrates inadequacy of the white-rot/brown-rot paradigm for wood decay fungi.</title>
        <authorList>
            <person name="Riley R."/>
            <person name="Salamov A.A."/>
            <person name="Brown D.W."/>
            <person name="Nagy L.G."/>
            <person name="Floudas D."/>
            <person name="Held B.W."/>
            <person name="Levasseur A."/>
            <person name="Lombard V."/>
            <person name="Morin E."/>
            <person name="Otillar R."/>
            <person name="Lindquist E.A."/>
            <person name="Sun H."/>
            <person name="LaButti K.M."/>
            <person name="Schmutz J."/>
            <person name="Jabbour D."/>
            <person name="Luo H."/>
            <person name="Baker S.E."/>
            <person name="Pisabarro A.G."/>
            <person name="Walton J.D."/>
            <person name="Blanchette R.A."/>
            <person name="Henrissat B."/>
            <person name="Martin F."/>
            <person name="Cullen D."/>
            <person name="Hibbett D.S."/>
            <person name="Grigoriev I.V."/>
        </authorList>
    </citation>
    <scope>NUCLEOTIDE SEQUENCE [LARGE SCALE GENOMIC DNA]</scope>
    <source>
        <strain evidence="4">FD-172 SS1</strain>
    </source>
</reference>
<dbReference type="InterPro" id="IPR020575">
    <property type="entry name" value="Hsp90_N"/>
</dbReference>
<dbReference type="PANTHER" id="PTHR47839:SF1">
    <property type="entry name" value="DOMAIN PROTEIN, PUTATIVE (AFU_ORTHOLOGUE AFUA_6G04830)-RELATED"/>
    <property type="match status" value="1"/>
</dbReference>
<feature type="compositionally biased region" description="Low complexity" evidence="1">
    <location>
        <begin position="1444"/>
        <end position="1458"/>
    </location>
</feature>
<dbReference type="EMBL" id="KL198147">
    <property type="protein sequence ID" value="KDQ06228.1"/>
    <property type="molecule type" value="Genomic_DNA"/>
</dbReference>
<dbReference type="OrthoDB" id="10031156at2759"/>
<proteinExistence type="predicted"/>
<dbReference type="PANTHER" id="PTHR47839">
    <property type="entry name" value="DOMAIN PROTEIN, PUTATIVE (AFU_ORTHOLOGUE AFUA_6G04830)-RELATED"/>
    <property type="match status" value="1"/>
</dbReference>
<dbReference type="SUPFAM" id="SSF55874">
    <property type="entry name" value="ATPase domain of HSP90 chaperone/DNA topoisomerase II/histidine kinase"/>
    <property type="match status" value="1"/>
</dbReference>
<dbReference type="InterPro" id="IPR022155">
    <property type="entry name" value="DUF3684"/>
</dbReference>
<organism evidence="3 4">
    <name type="scientific">Botryobasidium botryosum (strain FD-172 SS1)</name>
    <dbReference type="NCBI Taxonomy" id="930990"/>
    <lineage>
        <taxon>Eukaryota</taxon>
        <taxon>Fungi</taxon>
        <taxon>Dikarya</taxon>
        <taxon>Basidiomycota</taxon>
        <taxon>Agaricomycotina</taxon>
        <taxon>Agaricomycetes</taxon>
        <taxon>Cantharellales</taxon>
        <taxon>Botryobasidiaceae</taxon>
        <taxon>Botryobasidium</taxon>
    </lineage>
</organism>
<evidence type="ECO:0000256" key="1">
    <source>
        <dbReference type="SAM" id="MobiDB-lite"/>
    </source>
</evidence>
<evidence type="ECO:0000259" key="2">
    <source>
        <dbReference type="Pfam" id="PF25794"/>
    </source>
</evidence>